<protein>
    <recommendedName>
        <fullName evidence="3">DegT/DnrJ/EryC1/StrS aminotransferase family protein</fullName>
    </recommendedName>
</protein>
<dbReference type="RefSeq" id="WP_055301361.1">
    <property type="nucleotide sequence ID" value="NZ_CYYR01000003.1"/>
</dbReference>
<sequence>MIEEMGGYFEFEHYKKNAYHKNSIALNTGRNCLRYLIRAKKIQKIFLPDFVCEVVVEACRMENIEIHFYQVNRLFRPQNIEKIGNDDYIYVINYYGQLSNENILQMAKIFPNIIIDNAQAFFQKPVSGVDTIYTCRKFFGVTDGAYLYTDHEMDVRLEKDMSYQRMEYLLGRYECGANKFFEAYQDNEKRLSGQQIKRMSSLTENILKSIDYAVVSKIREDNYDVLEDNLGSFNMLQLRKASGPYMYPFMVKNGNALRKKLIARKIYIPVLWPNIVENCENQSDAYFMANNILPLPCDQRYTKENMIEMIEIIKGEMEEIE</sequence>
<dbReference type="SUPFAM" id="SSF53383">
    <property type="entry name" value="PLP-dependent transferases"/>
    <property type="match status" value="1"/>
</dbReference>
<organism evidence="1 2">
    <name type="scientific">Roseburia inulinivorans</name>
    <dbReference type="NCBI Taxonomy" id="360807"/>
    <lineage>
        <taxon>Bacteria</taxon>
        <taxon>Bacillati</taxon>
        <taxon>Bacillota</taxon>
        <taxon>Clostridia</taxon>
        <taxon>Lachnospirales</taxon>
        <taxon>Lachnospiraceae</taxon>
        <taxon>Roseburia</taxon>
    </lineage>
</organism>
<evidence type="ECO:0000313" key="1">
    <source>
        <dbReference type="EMBL" id="CUN52976.1"/>
    </source>
</evidence>
<proteinExistence type="predicted"/>
<accession>A0A173XPV3</accession>
<evidence type="ECO:0000313" key="2">
    <source>
        <dbReference type="Proteomes" id="UP000095395"/>
    </source>
</evidence>
<evidence type="ECO:0008006" key="3">
    <source>
        <dbReference type="Google" id="ProtNLM"/>
    </source>
</evidence>
<dbReference type="InterPro" id="IPR015424">
    <property type="entry name" value="PyrdxlP-dep_Trfase"/>
</dbReference>
<dbReference type="EMBL" id="CYYR01000003">
    <property type="protein sequence ID" value="CUN52976.1"/>
    <property type="molecule type" value="Genomic_DNA"/>
</dbReference>
<reference evidence="1 2" key="1">
    <citation type="submission" date="2015-09" db="EMBL/GenBank/DDBJ databases">
        <authorList>
            <consortium name="Pathogen Informatics"/>
        </authorList>
    </citation>
    <scope>NUCLEOTIDE SEQUENCE [LARGE SCALE GENOMIC DNA]</scope>
    <source>
        <strain evidence="1 2">2789STDY5608835</strain>
    </source>
</reference>
<dbReference type="AlphaFoldDB" id="A0A173XPV3"/>
<dbReference type="Proteomes" id="UP000095395">
    <property type="component" value="Unassembled WGS sequence"/>
</dbReference>
<name>A0A173XPV3_9FIRM</name>
<gene>
    <name evidence="1" type="ORF">ERS852392_00648</name>
</gene>